<dbReference type="EMBL" id="DTCA01000112">
    <property type="protein sequence ID" value="HGM07481.1"/>
    <property type="molecule type" value="Genomic_DNA"/>
</dbReference>
<dbReference type="Pfam" id="PF01198">
    <property type="entry name" value="Ribosomal_L31e"/>
    <property type="match status" value="1"/>
</dbReference>
<protein>
    <recommendedName>
        <fullName evidence="4">Large ribosomal subunit protein eL31</fullName>
    </recommendedName>
    <alternativeName>
        <fullName evidence="5">50S ribosomal protein L31e</fullName>
    </alternativeName>
</protein>
<evidence type="ECO:0000313" key="6">
    <source>
        <dbReference type="EMBL" id="HGM07481.1"/>
    </source>
</evidence>
<dbReference type="AlphaFoldDB" id="A0A7C4D0X6"/>
<comment type="caution">
    <text evidence="6">The sequence shown here is derived from an EMBL/GenBank/DDBJ whole genome shotgun (WGS) entry which is preliminary data.</text>
</comment>
<comment type="similarity">
    <text evidence="1">Belongs to the eukaryotic ribosomal protein eL31 family.</text>
</comment>
<evidence type="ECO:0000256" key="5">
    <source>
        <dbReference type="ARBA" id="ARBA00035378"/>
    </source>
</evidence>
<dbReference type="InterPro" id="IPR023621">
    <property type="entry name" value="Ribosomal_eL31_dom_sf"/>
</dbReference>
<proteinExistence type="inferred from homology"/>
<gene>
    <name evidence="6" type="ORF">ENU31_03625</name>
</gene>
<evidence type="ECO:0000256" key="1">
    <source>
        <dbReference type="ARBA" id="ARBA00010808"/>
    </source>
</evidence>
<dbReference type="SUPFAM" id="SSF54575">
    <property type="entry name" value="Ribosomal protein L31e"/>
    <property type="match status" value="1"/>
</dbReference>
<dbReference type="GO" id="GO:0003735">
    <property type="term" value="F:structural constituent of ribosome"/>
    <property type="evidence" value="ECO:0007669"/>
    <property type="project" value="InterPro"/>
</dbReference>
<evidence type="ECO:0000256" key="4">
    <source>
        <dbReference type="ARBA" id="ARBA00035230"/>
    </source>
</evidence>
<evidence type="ECO:0000256" key="2">
    <source>
        <dbReference type="ARBA" id="ARBA00022980"/>
    </source>
</evidence>
<name>A0A7C4D0X6_9CREN</name>
<dbReference type="GO" id="GO:1990904">
    <property type="term" value="C:ribonucleoprotein complex"/>
    <property type="evidence" value="ECO:0007669"/>
    <property type="project" value="UniProtKB-KW"/>
</dbReference>
<dbReference type="GO" id="GO:0005840">
    <property type="term" value="C:ribosome"/>
    <property type="evidence" value="ECO:0007669"/>
    <property type="project" value="UniProtKB-KW"/>
</dbReference>
<keyword evidence="3" id="KW-0687">Ribonucleoprotein</keyword>
<dbReference type="Gene3D" id="3.10.440.10">
    <property type="match status" value="1"/>
</dbReference>
<evidence type="ECO:0000256" key="3">
    <source>
        <dbReference type="ARBA" id="ARBA00023274"/>
    </source>
</evidence>
<dbReference type="InterPro" id="IPR000054">
    <property type="entry name" value="Ribosomal_eL31"/>
</dbReference>
<sequence>MFRGLGIMPQEKNEGLYVIHLRNVYRAGSRRNRGQRAIKYIRRFLERHLGGKVLLDPLISMYIYSRKIEKPPRIIAVKFMRIDSGVYKVSIALPVER</sequence>
<dbReference type="GO" id="GO:0006412">
    <property type="term" value="P:translation"/>
    <property type="evidence" value="ECO:0007669"/>
    <property type="project" value="InterPro"/>
</dbReference>
<dbReference type="SMART" id="SM01380">
    <property type="entry name" value="Ribosomal_L31e"/>
    <property type="match status" value="1"/>
</dbReference>
<accession>A0A7C4D0X6</accession>
<keyword evidence="2" id="KW-0689">Ribosomal protein</keyword>
<reference evidence="6" key="1">
    <citation type="journal article" date="2020" name="mSystems">
        <title>Genome- and Community-Level Interaction Insights into Carbon Utilization and Element Cycling Functions of Hydrothermarchaeota in Hydrothermal Sediment.</title>
        <authorList>
            <person name="Zhou Z."/>
            <person name="Liu Y."/>
            <person name="Xu W."/>
            <person name="Pan J."/>
            <person name="Luo Z.H."/>
            <person name="Li M."/>
        </authorList>
    </citation>
    <scope>NUCLEOTIDE SEQUENCE [LARGE SCALE GENOMIC DNA]</scope>
    <source>
        <strain evidence="6">SpSt-658</strain>
    </source>
</reference>
<organism evidence="6">
    <name type="scientific">Ignisphaera aggregans</name>
    <dbReference type="NCBI Taxonomy" id="334771"/>
    <lineage>
        <taxon>Archaea</taxon>
        <taxon>Thermoproteota</taxon>
        <taxon>Thermoprotei</taxon>
        <taxon>Desulfurococcales</taxon>
        <taxon>Desulfurococcaceae</taxon>
        <taxon>Ignisphaera</taxon>
    </lineage>
</organism>